<sequence>MNSQPEQELEQRLQQLEAELNSPTSPPVVVEPQPPASLTDRASVIPRVLYRFVNWFSGLSNIGKLIVVAVGLVIGLAVLRAVLKLVAAVISLAFLAVLLYFVYQFLLARTSDTKS</sequence>
<accession>A0A1U7HVW0</accession>
<keyword evidence="1" id="KW-0472">Membrane</keyword>
<gene>
    <name evidence="2" type="ORF">NIES1031_07360</name>
</gene>
<evidence type="ECO:0000256" key="1">
    <source>
        <dbReference type="SAM" id="Phobius"/>
    </source>
</evidence>
<dbReference type="STRING" id="247279.NIES1031_07360"/>
<feature type="transmembrane region" description="Helical" evidence="1">
    <location>
        <begin position="55"/>
        <end position="78"/>
    </location>
</feature>
<reference evidence="2 3" key="1">
    <citation type="submission" date="2016-11" db="EMBL/GenBank/DDBJ databases">
        <title>Draft Genome Sequences of Nine Cyanobacterial Strains from Diverse Habitats.</title>
        <authorList>
            <person name="Zhu T."/>
            <person name="Hou S."/>
            <person name="Lu X."/>
            <person name="Hess W.R."/>
        </authorList>
    </citation>
    <scope>NUCLEOTIDE SEQUENCE [LARGE SCALE GENOMIC DNA]</scope>
    <source>
        <strain evidence="2 3">5.2 s.c.1</strain>
    </source>
</reference>
<evidence type="ECO:0000313" key="2">
    <source>
        <dbReference type="EMBL" id="OKH27725.1"/>
    </source>
</evidence>
<proteinExistence type="predicted"/>
<keyword evidence="1" id="KW-1133">Transmembrane helix</keyword>
<protein>
    <submittedName>
        <fullName evidence="2">Uncharacterized protein</fullName>
    </submittedName>
</protein>
<dbReference type="Proteomes" id="UP000185984">
    <property type="component" value="Unassembled WGS sequence"/>
</dbReference>
<feature type="transmembrane region" description="Helical" evidence="1">
    <location>
        <begin position="85"/>
        <end position="106"/>
    </location>
</feature>
<dbReference type="RefSeq" id="WP_073548811.1">
    <property type="nucleotide sequence ID" value="NZ_CAWMVK010000039.1"/>
</dbReference>
<name>A0A1U7HVW0_9CHRO</name>
<dbReference type="AlphaFoldDB" id="A0A1U7HVW0"/>
<evidence type="ECO:0000313" key="3">
    <source>
        <dbReference type="Proteomes" id="UP000185984"/>
    </source>
</evidence>
<keyword evidence="1" id="KW-0812">Transmembrane</keyword>
<keyword evidence="3" id="KW-1185">Reference proteome</keyword>
<dbReference type="OrthoDB" id="428673at2"/>
<dbReference type="EMBL" id="MRCC01000005">
    <property type="protein sequence ID" value="OKH27725.1"/>
    <property type="molecule type" value="Genomic_DNA"/>
</dbReference>
<comment type="caution">
    <text evidence="2">The sequence shown here is derived from an EMBL/GenBank/DDBJ whole genome shotgun (WGS) entry which is preliminary data.</text>
</comment>
<organism evidence="2 3">
    <name type="scientific">Chroogloeocystis siderophila 5.2 s.c.1</name>
    <dbReference type="NCBI Taxonomy" id="247279"/>
    <lineage>
        <taxon>Bacteria</taxon>
        <taxon>Bacillati</taxon>
        <taxon>Cyanobacteriota</taxon>
        <taxon>Cyanophyceae</taxon>
        <taxon>Oscillatoriophycideae</taxon>
        <taxon>Chroococcales</taxon>
        <taxon>Chroococcaceae</taxon>
        <taxon>Chroogloeocystis</taxon>
    </lineage>
</organism>